<dbReference type="EMBL" id="MU970153">
    <property type="protein sequence ID" value="KAK9319948.1"/>
    <property type="molecule type" value="Genomic_DNA"/>
</dbReference>
<gene>
    <name evidence="1" type="ORF">V1517DRAFT_341250</name>
</gene>
<proteinExistence type="predicted"/>
<organism evidence="1 2">
    <name type="scientific">Lipomyces orientalis</name>
    <dbReference type="NCBI Taxonomy" id="1233043"/>
    <lineage>
        <taxon>Eukaryota</taxon>
        <taxon>Fungi</taxon>
        <taxon>Dikarya</taxon>
        <taxon>Ascomycota</taxon>
        <taxon>Saccharomycotina</taxon>
        <taxon>Lipomycetes</taxon>
        <taxon>Lipomycetales</taxon>
        <taxon>Lipomycetaceae</taxon>
        <taxon>Lipomyces</taxon>
    </lineage>
</organism>
<protein>
    <submittedName>
        <fullName evidence="1">Uncharacterized protein</fullName>
    </submittedName>
</protein>
<dbReference type="Proteomes" id="UP001489719">
    <property type="component" value="Unassembled WGS sequence"/>
</dbReference>
<keyword evidence="2" id="KW-1185">Reference proteome</keyword>
<sequence length="863" mass="96916">MTSASYTYKLPKPRTRRTIASRRRPSLRTTTTSISSGDISDTAASPSRIFAAQPTVGQPAVSSKFFRSNEDLTTATALDPAGETNPKFPEIKSVPAVTNKRRMAQENERPLKKLDRQMQTQRLADIQPQTTVQQEQQQPLRRTILQPKSCRGLASPAPTVAQLASKQQTSANTSISSNEDDISDTPPEAKAVPVCNVANKRKTTHESERPLKKPDRQRQAQIATNIQPNTVQEEQQTQLQRTILQPSRRELAPRALVTSQRQNYQIKDKGVRFSDDVQIIQLQKVEAHTDSNSEEQLTPQVQTSAGTSVSSEKNHVSDTTPIVRLSLRHKATQPSVSITTINPAPKPGPEFQKHFLEQAVPIEQTKPPSLRRSRRSTRNYSSKASRTGPKVEIATVAISENESGQDVPPNKVTTIDNNSNDIAICNVLRELQNRLARNLAKARALQSSPGLSGPSVGQGLVKPAVHQPQTQQYTNTARQVLPQEQTKPPQQKSPRRSRRSTRNDSSKASETGPKVEIAPVVISEIDSGQDVPLDSVTTTDNNCDDSANDNDRRELQYKIARILAWLSNLQSPGRSSQSVVQGLVKSVVEQPQTQPYKNTARQAVPQEQTEPPQQKSLRRSRRGTLVDLSHAGETGPKVETLFVASSNNKGQDEPATLIDDNANNRTNRYENEEVLEWQLDEWIHCMLVCGPDQDYIMALRDGPYDDHIHFPHHIHCPYKPAKPKKTDPPEQKRMELRSRRGTPAPFSDLGDGAWYLHDKEWYANNNTDEVLEWRLDEWIHCMLVCGPEQDYITALKDGPLDDHIHFPHHRHCPYKPEKQKATDPPQRKRMVPRSRRGSPAPFSDLGDGAWYLHEKDWYRPGKH</sequence>
<reference evidence="2" key="1">
    <citation type="journal article" date="2024" name="Front. Bioeng. Biotechnol.">
        <title>Genome-scale model development and genomic sequencing of the oleaginous clade Lipomyces.</title>
        <authorList>
            <person name="Czajka J.J."/>
            <person name="Han Y."/>
            <person name="Kim J."/>
            <person name="Mondo S.J."/>
            <person name="Hofstad B.A."/>
            <person name="Robles A."/>
            <person name="Haridas S."/>
            <person name="Riley R."/>
            <person name="LaButti K."/>
            <person name="Pangilinan J."/>
            <person name="Andreopoulos W."/>
            <person name="Lipzen A."/>
            <person name="Yan J."/>
            <person name="Wang M."/>
            <person name="Ng V."/>
            <person name="Grigoriev I.V."/>
            <person name="Spatafora J.W."/>
            <person name="Magnuson J.K."/>
            <person name="Baker S.E."/>
            <person name="Pomraning K.R."/>
        </authorList>
    </citation>
    <scope>NUCLEOTIDE SEQUENCE [LARGE SCALE GENOMIC DNA]</scope>
    <source>
        <strain evidence="2">CBS 10300</strain>
    </source>
</reference>
<accession>A0ACC3TFJ0</accession>
<evidence type="ECO:0000313" key="2">
    <source>
        <dbReference type="Proteomes" id="UP001489719"/>
    </source>
</evidence>
<evidence type="ECO:0000313" key="1">
    <source>
        <dbReference type="EMBL" id="KAK9319948.1"/>
    </source>
</evidence>
<comment type="caution">
    <text evidence="1">The sequence shown here is derived from an EMBL/GenBank/DDBJ whole genome shotgun (WGS) entry which is preliminary data.</text>
</comment>
<name>A0ACC3TFJ0_9ASCO</name>